<dbReference type="GO" id="GO:0030170">
    <property type="term" value="F:pyridoxal phosphate binding"/>
    <property type="evidence" value="ECO:0007669"/>
    <property type="project" value="TreeGrafter"/>
</dbReference>
<dbReference type="InterPro" id="IPR015422">
    <property type="entry name" value="PyrdxlP-dep_Trfase_small"/>
</dbReference>
<sequence length="391" mass="43546">MLNTKISPWPSFTQQEADAVQRVLLSNKVNYWTGQEGRQFEKEFAEFSDCQFAIAVANGTVALDLALHALEIGQGDEVIVTSRTFLASVSSIVNSGAKPVFADVDADSQNITAATIAPHISNKTKAVICVHLAGWPCEMDDIMALAAAHNFKVIEDCAQAHGAKYKGRSVGSIGDIAAWSFCQDKIMTTGGEGGMVTTNDETLWQRAWSFKDHGKSYDKVYNTEHPPGFRWLHDSFGTNWRLTEMQSAIGRIQLQRMPEWKAKRQQLATLLDEAFAAYPWIRIPEIPDHIDHARYKHYVFVRPELLPKSCSREDFMSALNQCGLPAMSGSCSEVYLEKAFEGKGLRPKKRLPMAQELGATSLMFMVHPTIEVAEMYQIVDTIHVAAKKISN</sequence>
<comment type="similarity">
    <text evidence="2 5">Belongs to the DegT/DnrJ/EryC1 family.</text>
</comment>
<dbReference type="Gene3D" id="3.90.1150.10">
    <property type="entry name" value="Aspartate Aminotransferase, domain 1"/>
    <property type="match status" value="1"/>
</dbReference>
<name>A0A8J2U5K1_9GAMM</name>
<dbReference type="InterPro" id="IPR015421">
    <property type="entry name" value="PyrdxlP-dep_Trfase_major"/>
</dbReference>
<dbReference type="EMBL" id="BMDX01000010">
    <property type="protein sequence ID" value="GGA79183.1"/>
    <property type="molecule type" value="Genomic_DNA"/>
</dbReference>
<dbReference type="SUPFAM" id="SSF53383">
    <property type="entry name" value="PLP-dependent transferases"/>
    <property type="match status" value="1"/>
</dbReference>
<dbReference type="PANTHER" id="PTHR30244">
    <property type="entry name" value="TRANSAMINASE"/>
    <property type="match status" value="1"/>
</dbReference>
<dbReference type="AlphaFoldDB" id="A0A8J2U5K1"/>
<dbReference type="PIRSF" id="PIRSF000390">
    <property type="entry name" value="PLP_StrS"/>
    <property type="match status" value="1"/>
</dbReference>
<reference evidence="7" key="1">
    <citation type="journal article" date="2019" name="Int. J. Syst. Evol. Microbiol.">
        <title>The Global Catalogue of Microorganisms (GCM) 10K type strain sequencing project: providing services to taxonomists for standard genome sequencing and annotation.</title>
        <authorList>
            <consortium name="The Broad Institute Genomics Platform"/>
            <consortium name="The Broad Institute Genome Sequencing Center for Infectious Disease"/>
            <person name="Wu L."/>
            <person name="Ma J."/>
        </authorList>
    </citation>
    <scope>NUCLEOTIDE SEQUENCE [LARGE SCALE GENOMIC DNA]</scope>
    <source>
        <strain evidence="7">CGMCC 1.10130</strain>
    </source>
</reference>
<proteinExistence type="inferred from homology"/>
<organism evidence="6 7">
    <name type="scientific">Neiella marina</name>
    <dbReference type="NCBI Taxonomy" id="508461"/>
    <lineage>
        <taxon>Bacteria</taxon>
        <taxon>Pseudomonadati</taxon>
        <taxon>Pseudomonadota</taxon>
        <taxon>Gammaproteobacteria</taxon>
        <taxon>Alteromonadales</taxon>
        <taxon>Echinimonadaceae</taxon>
        <taxon>Neiella</taxon>
    </lineage>
</organism>
<evidence type="ECO:0000256" key="1">
    <source>
        <dbReference type="ARBA" id="ARBA00022898"/>
    </source>
</evidence>
<accession>A0A8J2U5K1</accession>
<dbReference type="Gene3D" id="3.40.640.10">
    <property type="entry name" value="Type I PLP-dependent aspartate aminotransferase-like (Major domain)"/>
    <property type="match status" value="1"/>
</dbReference>
<dbReference type="CDD" id="cd00616">
    <property type="entry name" value="AHBA_syn"/>
    <property type="match status" value="1"/>
</dbReference>
<dbReference type="GO" id="GO:0000271">
    <property type="term" value="P:polysaccharide biosynthetic process"/>
    <property type="evidence" value="ECO:0007669"/>
    <property type="project" value="TreeGrafter"/>
</dbReference>
<gene>
    <name evidence="6" type="ORF">GCM10011369_21400</name>
</gene>
<evidence type="ECO:0000313" key="7">
    <source>
        <dbReference type="Proteomes" id="UP000619743"/>
    </source>
</evidence>
<dbReference type="Pfam" id="PF01041">
    <property type="entry name" value="DegT_DnrJ_EryC1"/>
    <property type="match status" value="1"/>
</dbReference>
<dbReference type="InterPro" id="IPR015424">
    <property type="entry name" value="PyrdxlP-dep_Trfase"/>
</dbReference>
<comment type="caution">
    <text evidence="6">The sequence shown here is derived from an EMBL/GenBank/DDBJ whole genome shotgun (WGS) entry which is preliminary data.</text>
</comment>
<dbReference type="OrthoDB" id="9804264at2"/>
<protein>
    <submittedName>
        <fullName evidence="6">Aminotransferase</fullName>
    </submittedName>
</protein>
<dbReference type="Proteomes" id="UP000619743">
    <property type="component" value="Unassembled WGS sequence"/>
</dbReference>
<dbReference type="RefSeq" id="WP_087505815.1">
    <property type="nucleotide sequence ID" value="NZ_BMDX01000010.1"/>
</dbReference>
<keyword evidence="7" id="KW-1185">Reference proteome</keyword>
<evidence type="ECO:0000313" key="6">
    <source>
        <dbReference type="EMBL" id="GGA79183.1"/>
    </source>
</evidence>
<evidence type="ECO:0000256" key="5">
    <source>
        <dbReference type="RuleBase" id="RU004508"/>
    </source>
</evidence>
<keyword evidence="1 4" id="KW-0663">Pyridoxal phosphate</keyword>
<dbReference type="PANTHER" id="PTHR30244:SF34">
    <property type="entry name" value="DTDP-4-AMINO-4,6-DIDEOXYGALACTOSE TRANSAMINASE"/>
    <property type="match status" value="1"/>
</dbReference>
<feature type="active site" description="Proton acceptor" evidence="3">
    <location>
        <position position="185"/>
    </location>
</feature>
<evidence type="ECO:0000256" key="3">
    <source>
        <dbReference type="PIRSR" id="PIRSR000390-1"/>
    </source>
</evidence>
<keyword evidence="6" id="KW-0032">Aminotransferase</keyword>
<dbReference type="GO" id="GO:0008483">
    <property type="term" value="F:transaminase activity"/>
    <property type="evidence" value="ECO:0007669"/>
    <property type="project" value="UniProtKB-KW"/>
</dbReference>
<evidence type="ECO:0000256" key="2">
    <source>
        <dbReference type="ARBA" id="ARBA00037999"/>
    </source>
</evidence>
<keyword evidence="6" id="KW-0808">Transferase</keyword>
<feature type="modified residue" description="N6-(pyridoxal phosphate)lysine" evidence="4">
    <location>
        <position position="185"/>
    </location>
</feature>
<evidence type="ECO:0000256" key="4">
    <source>
        <dbReference type="PIRSR" id="PIRSR000390-2"/>
    </source>
</evidence>
<dbReference type="InterPro" id="IPR000653">
    <property type="entry name" value="DegT/StrS_aminotransferase"/>
</dbReference>